<name>A0A7S2Y4E3_9STRA</name>
<reference evidence="7" key="1">
    <citation type="submission" date="2021-01" db="EMBL/GenBank/DDBJ databases">
        <authorList>
            <person name="Corre E."/>
            <person name="Pelletier E."/>
            <person name="Niang G."/>
            <person name="Scheremetjew M."/>
            <person name="Finn R."/>
            <person name="Kale V."/>
            <person name="Holt S."/>
            <person name="Cochrane G."/>
            <person name="Meng A."/>
            <person name="Brown T."/>
            <person name="Cohen L."/>
        </authorList>
    </citation>
    <scope>NUCLEOTIDE SEQUENCE</scope>
    <source>
        <strain evidence="7">CCMP125</strain>
    </source>
</reference>
<protein>
    <recommendedName>
        <fullName evidence="8">Sulfite exporter TauE/SafE</fullName>
    </recommendedName>
</protein>
<comment type="subcellular location">
    <subcellularLocation>
        <location evidence="1">Membrane</location>
        <topology evidence="1">Multi-pass membrane protein</topology>
    </subcellularLocation>
</comment>
<sequence length="408" mass="44916">MGFSPKHAIPLSNITVFGGACANTILNMRKRHPLADRPLVDWDLILVMEPLTIAGALIGAFLNKVLPELLLTVLLVILLSFTSWNTLKKAIRMYKKESEEFRRQTAESELTKMARDDDEGDEDEDENDEEAKLVEKPSSQEDNSPKPEVEETTARDEPMESEQEQKRNAELDQIYEEERHVPSASVLVLVTLFVVVLTINLLKGGGAFPSPFGIECGSRGFWIANMLMLGWILIISVFVRIYLVKRFEQKKRCGYQYVEGDIKWDSRATLVYPFLCCFAGFFAGMFGVGGGIVKGPLMLAMNVHPAVSSASSACMILFTSFTATTSFVVFGLLVEDYAIICLVIGFTATLAGQLGLAYLAKKAQRNSYIAFSIGGVVLVSAFLMTVQSLLSMAEGEQHHSGGICGHGD</sequence>
<evidence type="ECO:0000256" key="2">
    <source>
        <dbReference type="ARBA" id="ARBA00022692"/>
    </source>
</evidence>
<proteinExistence type="predicted"/>
<feature type="transmembrane region" description="Helical" evidence="6">
    <location>
        <begin position="337"/>
        <end position="356"/>
    </location>
</feature>
<evidence type="ECO:0008006" key="8">
    <source>
        <dbReference type="Google" id="ProtNLM"/>
    </source>
</evidence>
<dbReference type="AlphaFoldDB" id="A0A7S2Y4E3"/>
<dbReference type="GO" id="GO:0016020">
    <property type="term" value="C:membrane"/>
    <property type="evidence" value="ECO:0007669"/>
    <property type="project" value="UniProtKB-SubCell"/>
</dbReference>
<dbReference type="GO" id="GO:0016567">
    <property type="term" value="P:protein ubiquitination"/>
    <property type="evidence" value="ECO:0007669"/>
    <property type="project" value="TreeGrafter"/>
</dbReference>
<feature type="compositionally biased region" description="Basic and acidic residues" evidence="5">
    <location>
        <begin position="102"/>
        <end position="115"/>
    </location>
</feature>
<feature type="transmembrane region" description="Helical" evidence="6">
    <location>
        <begin position="368"/>
        <end position="390"/>
    </location>
</feature>
<accession>A0A7S2Y4E3</accession>
<dbReference type="PROSITE" id="PS51257">
    <property type="entry name" value="PROKAR_LIPOPROTEIN"/>
    <property type="match status" value="1"/>
</dbReference>
<feature type="transmembrane region" description="Helical" evidence="6">
    <location>
        <begin position="69"/>
        <end position="87"/>
    </location>
</feature>
<feature type="transmembrane region" description="Helical" evidence="6">
    <location>
        <begin position="222"/>
        <end position="243"/>
    </location>
</feature>
<dbReference type="Pfam" id="PF01925">
    <property type="entry name" value="TauE"/>
    <property type="match status" value="2"/>
</dbReference>
<evidence type="ECO:0000256" key="4">
    <source>
        <dbReference type="ARBA" id="ARBA00023136"/>
    </source>
</evidence>
<evidence type="ECO:0000256" key="5">
    <source>
        <dbReference type="SAM" id="MobiDB-lite"/>
    </source>
</evidence>
<evidence type="ECO:0000256" key="1">
    <source>
        <dbReference type="ARBA" id="ARBA00004141"/>
    </source>
</evidence>
<keyword evidence="2 6" id="KW-0812">Transmembrane</keyword>
<feature type="compositionally biased region" description="Basic and acidic residues" evidence="5">
    <location>
        <begin position="130"/>
        <end position="168"/>
    </location>
</feature>
<dbReference type="InterPro" id="IPR002781">
    <property type="entry name" value="TM_pro_TauE-like"/>
</dbReference>
<feature type="transmembrane region" description="Helical" evidence="6">
    <location>
        <begin position="184"/>
        <end position="202"/>
    </location>
</feature>
<feature type="region of interest" description="Disordered" evidence="5">
    <location>
        <begin position="102"/>
        <end position="168"/>
    </location>
</feature>
<organism evidence="7">
    <name type="scientific">Entomoneis paludosa</name>
    <dbReference type="NCBI Taxonomy" id="265537"/>
    <lineage>
        <taxon>Eukaryota</taxon>
        <taxon>Sar</taxon>
        <taxon>Stramenopiles</taxon>
        <taxon>Ochrophyta</taxon>
        <taxon>Bacillariophyta</taxon>
        <taxon>Bacillariophyceae</taxon>
        <taxon>Bacillariophycidae</taxon>
        <taxon>Entomoneidaceae</taxon>
        <taxon>Entomoneis</taxon>
    </lineage>
</organism>
<evidence type="ECO:0000256" key="3">
    <source>
        <dbReference type="ARBA" id="ARBA00022989"/>
    </source>
</evidence>
<evidence type="ECO:0000313" key="7">
    <source>
        <dbReference type="EMBL" id="CAD9948821.1"/>
    </source>
</evidence>
<feature type="transmembrane region" description="Helical" evidence="6">
    <location>
        <begin position="270"/>
        <end position="290"/>
    </location>
</feature>
<dbReference type="PANTHER" id="PTHR14255">
    <property type="entry name" value="CEREBLON"/>
    <property type="match status" value="1"/>
</dbReference>
<keyword evidence="4 6" id="KW-0472">Membrane</keyword>
<feature type="transmembrane region" description="Helical" evidence="6">
    <location>
        <begin position="310"/>
        <end position="330"/>
    </location>
</feature>
<keyword evidence="3 6" id="KW-1133">Transmembrane helix</keyword>
<dbReference type="EMBL" id="HBHT01006548">
    <property type="protein sequence ID" value="CAD9948821.1"/>
    <property type="molecule type" value="Transcribed_RNA"/>
</dbReference>
<feature type="transmembrane region" description="Helical" evidence="6">
    <location>
        <begin position="39"/>
        <end position="63"/>
    </location>
</feature>
<dbReference type="PANTHER" id="PTHR14255:SF3">
    <property type="entry name" value="SULFITE EXPORTER TAUE_SAFE FAMILY PROTEIN 5-RELATED"/>
    <property type="match status" value="1"/>
</dbReference>
<dbReference type="GO" id="GO:0031464">
    <property type="term" value="C:Cul4A-RING E3 ubiquitin ligase complex"/>
    <property type="evidence" value="ECO:0007669"/>
    <property type="project" value="TreeGrafter"/>
</dbReference>
<feature type="compositionally biased region" description="Acidic residues" evidence="5">
    <location>
        <begin position="116"/>
        <end position="129"/>
    </location>
</feature>
<gene>
    <name evidence="7" type="ORF">APAL1065_LOCUS4365</name>
</gene>
<evidence type="ECO:0000256" key="6">
    <source>
        <dbReference type="SAM" id="Phobius"/>
    </source>
</evidence>